<evidence type="ECO:0000256" key="1">
    <source>
        <dbReference type="SAM" id="SignalP"/>
    </source>
</evidence>
<organism evidence="2 3">
    <name type="scientific">Paenibacillus glycanilyticus</name>
    <dbReference type="NCBI Taxonomy" id="126569"/>
    <lineage>
        <taxon>Bacteria</taxon>
        <taxon>Bacillati</taxon>
        <taxon>Bacillota</taxon>
        <taxon>Bacilli</taxon>
        <taxon>Bacillales</taxon>
        <taxon>Paenibacillaceae</taxon>
        <taxon>Paenibacillus</taxon>
    </lineage>
</organism>
<dbReference type="RefSeq" id="WP_317982145.1">
    <property type="nucleotide sequence ID" value="NZ_BTCL01000032.1"/>
</dbReference>
<proteinExistence type="predicted"/>
<protein>
    <recommendedName>
        <fullName evidence="4">Lipoprotein</fullName>
    </recommendedName>
</protein>
<dbReference type="EMBL" id="BTCL01000032">
    <property type="protein sequence ID" value="GMK48634.1"/>
    <property type="molecule type" value="Genomic_DNA"/>
</dbReference>
<dbReference type="PROSITE" id="PS51257">
    <property type="entry name" value="PROKAR_LIPOPROTEIN"/>
    <property type="match status" value="1"/>
</dbReference>
<comment type="caution">
    <text evidence="2">The sequence shown here is derived from an EMBL/GenBank/DDBJ whole genome shotgun (WGS) entry which is preliminary data.</text>
</comment>
<evidence type="ECO:0000313" key="3">
    <source>
        <dbReference type="Proteomes" id="UP001285921"/>
    </source>
</evidence>
<evidence type="ECO:0000313" key="2">
    <source>
        <dbReference type="EMBL" id="GMK48634.1"/>
    </source>
</evidence>
<name>A0ABQ6NVW9_9BACL</name>
<keyword evidence="3" id="KW-1185">Reference proteome</keyword>
<keyword evidence="1" id="KW-0732">Signal</keyword>
<dbReference type="Proteomes" id="UP001285921">
    <property type="component" value="Unassembled WGS sequence"/>
</dbReference>
<accession>A0ABQ6NVW9</accession>
<evidence type="ECO:0008006" key="4">
    <source>
        <dbReference type="Google" id="ProtNLM"/>
    </source>
</evidence>
<gene>
    <name evidence="2" type="ORF">PghCCS26_57640</name>
</gene>
<feature type="chain" id="PRO_5046930468" description="Lipoprotein" evidence="1">
    <location>
        <begin position="21"/>
        <end position="146"/>
    </location>
</feature>
<feature type="signal peptide" evidence="1">
    <location>
        <begin position="1"/>
        <end position="20"/>
    </location>
</feature>
<reference evidence="2 3" key="1">
    <citation type="submission" date="2023-05" db="EMBL/GenBank/DDBJ databases">
        <title>Draft genome of Paenibacillus sp. CCS26.</title>
        <authorList>
            <person name="Akita H."/>
            <person name="Shinto Y."/>
            <person name="Kimura Z."/>
        </authorList>
    </citation>
    <scope>NUCLEOTIDE SEQUENCE [LARGE SCALE GENOMIC DNA]</scope>
    <source>
        <strain evidence="2 3">CCS26</strain>
    </source>
</reference>
<sequence length="146" mass="16209">MKLLSGVLMIALVIMLSACAGKGALNADGLSKAFQKQGLEVRELSSEEVKQLASTPVNINGVEPVTFELTLPAADMAHREFVFAYVFSSEKERIRVESLDGTPAPIKMNDLYPNVIRKKNLIVNYWSYNKDNPLLIKQISRAIDKL</sequence>